<reference evidence="2 3" key="1">
    <citation type="submission" date="2020-11" db="EMBL/GenBank/DDBJ databases">
        <title>Pseudonocardia abyssalis sp. nov. and Pseudonocardia oceani sp. nov., description and phylogenomic analysis of two novel actinomycetes isolated from the deep Southern Ocean.</title>
        <authorList>
            <person name="Parra J."/>
        </authorList>
    </citation>
    <scope>NUCLEOTIDE SEQUENCE [LARGE SCALE GENOMIC DNA]</scope>
    <source>
        <strain evidence="3">KRD185</strain>
    </source>
</reference>
<proteinExistence type="predicted"/>
<evidence type="ECO:0000313" key="2">
    <source>
        <dbReference type="EMBL" id="MBW0131315.1"/>
    </source>
</evidence>
<gene>
    <name evidence="2" type="ORF">I4I82_27065</name>
</gene>
<dbReference type="RefSeq" id="WP_218590416.1">
    <property type="nucleotide sequence ID" value="NZ_JADQDE010000040.1"/>
</dbReference>
<keyword evidence="3" id="KW-1185">Reference proteome</keyword>
<evidence type="ECO:0000313" key="3">
    <source>
        <dbReference type="Proteomes" id="UP000694300"/>
    </source>
</evidence>
<dbReference type="InterPro" id="IPR047057">
    <property type="entry name" value="MerR_fam"/>
</dbReference>
<sequence length="129" mass="14319">MRIGEVSDRVGLSLRTIRHWDEIGLVLPSDRSPGGFRFYTEADVARLEFVKALRPLDLSLDQIKELLETLDSAAATTDPAEVTALAARLATYRALAESRAEALRSQVKGLERLSRDIRGIEADARRRTG</sequence>
<evidence type="ECO:0000259" key="1">
    <source>
        <dbReference type="PROSITE" id="PS50937"/>
    </source>
</evidence>
<dbReference type="PROSITE" id="PS50937">
    <property type="entry name" value="HTH_MERR_2"/>
    <property type="match status" value="1"/>
</dbReference>
<accession>A0ABS6UGF0</accession>
<dbReference type="SMART" id="SM00422">
    <property type="entry name" value="HTH_MERR"/>
    <property type="match status" value="1"/>
</dbReference>
<organism evidence="2 3">
    <name type="scientific">Pseudonocardia oceani</name>
    <dbReference type="NCBI Taxonomy" id="2792013"/>
    <lineage>
        <taxon>Bacteria</taxon>
        <taxon>Bacillati</taxon>
        <taxon>Actinomycetota</taxon>
        <taxon>Actinomycetes</taxon>
        <taxon>Pseudonocardiales</taxon>
        <taxon>Pseudonocardiaceae</taxon>
        <taxon>Pseudonocardia</taxon>
    </lineage>
</organism>
<dbReference type="EMBL" id="JADQDF010000001">
    <property type="protein sequence ID" value="MBW0131315.1"/>
    <property type="molecule type" value="Genomic_DNA"/>
</dbReference>
<dbReference type="Pfam" id="PF13411">
    <property type="entry name" value="MerR_1"/>
    <property type="match status" value="1"/>
</dbReference>
<comment type="caution">
    <text evidence="2">The sequence shown here is derived from an EMBL/GenBank/DDBJ whole genome shotgun (WGS) entry which is preliminary data.</text>
</comment>
<dbReference type="InterPro" id="IPR000551">
    <property type="entry name" value="MerR-type_HTH_dom"/>
</dbReference>
<dbReference type="PANTHER" id="PTHR30204">
    <property type="entry name" value="REDOX-CYCLING DRUG-SENSING TRANSCRIPTIONAL ACTIVATOR SOXR"/>
    <property type="match status" value="1"/>
</dbReference>
<dbReference type="PROSITE" id="PS00552">
    <property type="entry name" value="HTH_MERR_1"/>
    <property type="match status" value="1"/>
</dbReference>
<feature type="domain" description="HTH merR-type" evidence="1">
    <location>
        <begin position="1"/>
        <end position="69"/>
    </location>
</feature>
<dbReference type="Proteomes" id="UP000694300">
    <property type="component" value="Unassembled WGS sequence"/>
</dbReference>
<protein>
    <submittedName>
        <fullName evidence="2">MerR family transcriptional regulator</fullName>
    </submittedName>
</protein>
<dbReference type="PANTHER" id="PTHR30204:SF93">
    <property type="entry name" value="HTH MERR-TYPE DOMAIN-CONTAINING PROTEIN"/>
    <property type="match status" value="1"/>
</dbReference>
<name>A0ABS6UGF0_9PSEU</name>